<dbReference type="AlphaFoldDB" id="A0A382LD62"/>
<dbReference type="EMBL" id="UINC01085486">
    <property type="protein sequence ID" value="SVC33082.1"/>
    <property type="molecule type" value="Genomic_DNA"/>
</dbReference>
<dbReference type="SUPFAM" id="SSF88697">
    <property type="entry name" value="PUA domain-like"/>
    <property type="match status" value="1"/>
</dbReference>
<gene>
    <name evidence="2" type="ORF">METZ01_LOCUS285936</name>
</gene>
<dbReference type="InterPro" id="IPR015947">
    <property type="entry name" value="PUA-like_sf"/>
</dbReference>
<feature type="non-terminal residue" evidence="2">
    <location>
        <position position="213"/>
    </location>
</feature>
<organism evidence="2">
    <name type="scientific">marine metagenome</name>
    <dbReference type="NCBI Taxonomy" id="408172"/>
    <lineage>
        <taxon>unclassified sequences</taxon>
        <taxon>metagenomes</taxon>
        <taxon>ecological metagenomes</taxon>
    </lineage>
</organism>
<protein>
    <recommendedName>
        <fullName evidence="1">Lon N-terminal domain-containing protein</fullName>
    </recommendedName>
</protein>
<dbReference type="Pfam" id="PF02190">
    <property type="entry name" value="LON_substr_bdg"/>
    <property type="match status" value="1"/>
</dbReference>
<dbReference type="InterPro" id="IPR046336">
    <property type="entry name" value="Lon_prtase_N_sf"/>
</dbReference>
<dbReference type="InterPro" id="IPR003111">
    <property type="entry name" value="Lon_prtase_N"/>
</dbReference>
<sequence>MYPIFPLNSVVFPKQSLKLTIFENRYLEMLDYCNQNENKFVTALIKMGNEVGDYAVPCSIGTLVSIKNIGNRTKLGIPISIVGLHRVEILSTNRKYKYLTGETRKYANDEAINYEEHHLKNIRSNLTDVLSQMTTISITYEKQITIPKYGNELFLFTIGLVSNILGENLQGILREKKPDIQCVLLLKKIETIKSSLKTKLNDHLSGNNLSNYN</sequence>
<proteinExistence type="predicted"/>
<evidence type="ECO:0000259" key="1">
    <source>
        <dbReference type="PROSITE" id="PS51787"/>
    </source>
</evidence>
<dbReference type="PROSITE" id="PS51787">
    <property type="entry name" value="LON_N"/>
    <property type="match status" value="1"/>
</dbReference>
<dbReference type="PANTHER" id="PTHR46732:SF8">
    <property type="entry name" value="ATP-DEPENDENT PROTEASE LA (LON) DOMAIN PROTEIN"/>
    <property type="match status" value="1"/>
</dbReference>
<accession>A0A382LD62</accession>
<dbReference type="Gene3D" id="2.30.130.40">
    <property type="entry name" value="LON domain-like"/>
    <property type="match status" value="1"/>
</dbReference>
<evidence type="ECO:0000313" key="2">
    <source>
        <dbReference type="EMBL" id="SVC33082.1"/>
    </source>
</evidence>
<name>A0A382LD62_9ZZZZ</name>
<feature type="domain" description="Lon N-terminal" evidence="1">
    <location>
        <begin position="1"/>
        <end position="200"/>
    </location>
</feature>
<dbReference type="SMART" id="SM00464">
    <property type="entry name" value="LON"/>
    <property type="match status" value="1"/>
</dbReference>
<reference evidence="2" key="1">
    <citation type="submission" date="2018-05" db="EMBL/GenBank/DDBJ databases">
        <authorList>
            <person name="Lanie J.A."/>
            <person name="Ng W.-L."/>
            <person name="Kazmierczak K.M."/>
            <person name="Andrzejewski T.M."/>
            <person name="Davidsen T.M."/>
            <person name="Wayne K.J."/>
            <person name="Tettelin H."/>
            <person name="Glass J.I."/>
            <person name="Rusch D."/>
            <person name="Podicherti R."/>
            <person name="Tsui H.-C.T."/>
            <person name="Winkler M.E."/>
        </authorList>
    </citation>
    <scope>NUCLEOTIDE SEQUENCE</scope>
</reference>
<dbReference type="PANTHER" id="PTHR46732">
    <property type="entry name" value="ATP-DEPENDENT PROTEASE LA (LON) DOMAIN PROTEIN"/>
    <property type="match status" value="1"/>
</dbReference>